<keyword evidence="2" id="KW-1185">Reference proteome</keyword>
<reference evidence="1 2" key="1">
    <citation type="submission" date="2024-11" db="EMBL/GenBank/DDBJ databases">
        <title>A near-complete genome assembly of Cinchona calisaya.</title>
        <authorList>
            <person name="Lian D.C."/>
            <person name="Zhao X.W."/>
            <person name="Wei L."/>
        </authorList>
    </citation>
    <scope>NUCLEOTIDE SEQUENCE [LARGE SCALE GENOMIC DNA]</scope>
    <source>
        <tissue evidence="1">Nenye</tissue>
    </source>
</reference>
<dbReference type="AlphaFoldDB" id="A0ABD2ZU41"/>
<protein>
    <submittedName>
        <fullName evidence="1">Uncharacterized protein</fullName>
    </submittedName>
</protein>
<proteinExistence type="predicted"/>
<name>A0ABD2ZU41_9GENT</name>
<dbReference type="Proteomes" id="UP001630127">
    <property type="component" value="Unassembled WGS sequence"/>
</dbReference>
<comment type="caution">
    <text evidence="1">The sequence shown here is derived from an EMBL/GenBank/DDBJ whole genome shotgun (WGS) entry which is preliminary data.</text>
</comment>
<dbReference type="EMBL" id="JBJUIK010000007">
    <property type="protein sequence ID" value="KAL3522503.1"/>
    <property type="molecule type" value="Genomic_DNA"/>
</dbReference>
<organism evidence="1 2">
    <name type="scientific">Cinchona calisaya</name>
    <dbReference type="NCBI Taxonomy" id="153742"/>
    <lineage>
        <taxon>Eukaryota</taxon>
        <taxon>Viridiplantae</taxon>
        <taxon>Streptophyta</taxon>
        <taxon>Embryophyta</taxon>
        <taxon>Tracheophyta</taxon>
        <taxon>Spermatophyta</taxon>
        <taxon>Magnoliopsida</taxon>
        <taxon>eudicotyledons</taxon>
        <taxon>Gunneridae</taxon>
        <taxon>Pentapetalae</taxon>
        <taxon>asterids</taxon>
        <taxon>lamiids</taxon>
        <taxon>Gentianales</taxon>
        <taxon>Rubiaceae</taxon>
        <taxon>Cinchonoideae</taxon>
        <taxon>Cinchoneae</taxon>
        <taxon>Cinchona</taxon>
    </lineage>
</organism>
<gene>
    <name evidence="1" type="ORF">ACH5RR_015337</name>
</gene>
<accession>A0ABD2ZU41</accession>
<evidence type="ECO:0000313" key="2">
    <source>
        <dbReference type="Proteomes" id="UP001630127"/>
    </source>
</evidence>
<evidence type="ECO:0000313" key="1">
    <source>
        <dbReference type="EMBL" id="KAL3522503.1"/>
    </source>
</evidence>
<sequence>MAMVLDFNQLQMALPSSFVLAYSERLCQKYIWSLALSVMLQISRLDAIKRPLTLVESLTPFKPVCKLFDEPIEETENNVQSKTLGDSMFNNLMVSPGLEDGQRKKSSLKDKGVEMAELVKMLTDLPNVV</sequence>